<dbReference type="InterPro" id="IPR013783">
    <property type="entry name" value="Ig-like_fold"/>
</dbReference>
<accession>A0A1V9XMH4</accession>
<keyword evidence="1" id="KW-0732">Signal</keyword>
<keyword evidence="4" id="KW-0393">Immunoglobulin domain</keyword>
<dbReference type="InterPro" id="IPR051170">
    <property type="entry name" value="Neural/epithelial_adhesion"/>
</dbReference>
<dbReference type="SMART" id="SM00409">
    <property type="entry name" value="IG"/>
    <property type="match status" value="1"/>
</dbReference>
<keyword evidence="3" id="KW-1015">Disulfide bond</keyword>
<dbReference type="InterPro" id="IPR013098">
    <property type="entry name" value="Ig_I-set"/>
</dbReference>
<evidence type="ECO:0000256" key="2">
    <source>
        <dbReference type="ARBA" id="ARBA00022737"/>
    </source>
</evidence>
<comment type="caution">
    <text evidence="6">The sequence shown here is derived from an EMBL/GenBank/DDBJ whole genome shotgun (WGS) entry which is preliminary data.</text>
</comment>
<keyword evidence="7" id="KW-1185">Reference proteome</keyword>
<dbReference type="InterPro" id="IPR003599">
    <property type="entry name" value="Ig_sub"/>
</dbReference>
<dbReference type="SUPFAM" id="SSF48726">
    <property type="entry name" value="Immunoglobulin"/>
    <property type="match status" value="1"/>
</dbReference>
<dbReference type="Proteomes" id="UP000192247">
    <property type="component" value="Unassembled WGS sequence"/>
</dbReference>
<dbReference type="InterPro" id="IPR003598">
    <property type="entry name" value="Ig_sub2"/>
</dbReference>
<gene>
    <name evidence="6" type="ORF">BIW11_03377</name>
</gene>
<evidence type="ECO:0000256" key="3">
    <source>
        <dbReference type="ARBA" id="ARBA00023157"/>
    </source>
</evidence>
<dbReference type="STRING" id="418985.A0A1V9XMH4"/>
<dbReference type="PANTHER" id="PTHR12231:SF253">
    <property type="entry name" value="DPR-INTERACTING PROTEIN ETA, ISOFORM B-RELATED"/>
    <property type="match status" value="1"/>
</dbReference>
<organism evidence="6 7">
    <name type="scientific">Tropilaelaps mercedesae</name>
    <dbReference type="NCBI Taxonomy" id="418985"/>
    <lineage>
        <taxon>Eukaryota</taxon>
        <taxon>Metazoa</taxon>
        <taxon>Ecdysozoa</taxon>
        <taxon>Arthropoda</taxon>
        <taxon>Chelicerata</taxon>
        <taxon>Arachnida</taxon>
        <taxon>Acari</taxon>
        <taxon>Parasitiformes</taxon>
        <taxon>Mesostigmata</taxon>
        <taxon>Gamasina</taxon>
        <taxon>Dermanyssoidea</taxon>
        <taxon>Laelapidae</taxon>
        <taxon>Tropilaelaps</taxon>
    </lineage>
</organism>
<dbReference type="Gene3D" id="2.60.40.10">
    <property type="entry name" value="Immunoglobulins"/>
    <property type="match status" value="1"/>
</dbReference>
<dbReference type="PANTHER" id="PTHR12231">
    <property type="entry name" value="CTX-RELATED TYPE I TRANSMEMBRANE PROTEIN"/>
    <property type="match status" value="1"/>
</dbReference>
<dbReference type="InParanoid" id="A0A1V9XMH4"/>
<dbReference type="EMBL" id="MNPL01007530">
    <property type="protein sequence ID" value="OQR74715.1"/>
    <property type="molecule type" value="Genomic_DNA"/>
</dbReference>
<dbReference type="AlphaFoldDB" id="A0A1V9XMH4"/>
<dbReference type="GO" id="GO:0043005">
    <property type="term" value="C:neuron projection"/>
    <property type="evidence" value="ECO:0007669"/>
    <property type="project" value="TreeGrafter"/>
</dbReference>
<evidence type="ECO:0000313" key="6">
    <source>
        <dbReference type="EMBL" id="OQR74715.1"/>
    </source>
</evidence>
<dbReference type="PROSITE" id="PS50835">
    <property type="entry name" value="IG_LIKE"/>
    <property type="match status" value="1"/>
</dbReference>
<protein>
    <submittedName>
        <fullName evidence="6">Protein CEPU-1-like</fullName>
    </submittedName>
</protein>
<dbReference type="Pfam" id="PF07679">
    <property type="entry name" value="I-set"/>
    <property type="match status" value="1"/>
</dbReference>
<dbReference type="InterPro" id="IPR007110">
    <property type="entry name" value="Ig-like_dom"/>
</dbReference>
<feature type="domain" description="Ig-like" evidence="5">
    <location>
        <begin position="44"/>
        <end position="138"/>
    </location>
</feature>
<evidence type="ECO:0000256" key="4">
    <source>
        <dbReference type="ARBA" id="ARBA00023319"/>
    </source>
</evidence>
<name>A0A1V9XMH4_9ACAR</name>
<evidence type="ECO:0000313" key="7">
    <source>
        <dbReference type="Proteomes" id="UP000192247"/>
    </source>
</evidence>
<dbReference type="InterPro" id="IPR036179">
    <property type="entry name" value="Ig-like_dom_sf"/>
</dbReference>
<keyword evidence="2" id="KW-0677">Repeat</keyword>
<evidence type="ECO:0000256" key="1">
    <source>
        <dbReference type="ARBA" id="ARBA00022729"/>
    </source>
</evidence>
<sequence length="164" mass="18711">MFYHGEYLNMSRVLRHQMGPYFCIGSNGVPPSISKRIKVNVAFPPMTWIKEQLLGAPVYSSVNLTCEIEAFPRGEAFWARDDGERLMRSELYDVAMVPRGPEYRYDIVLTVRSVRPEDYGQYKCVTKNPLGETEAMVKLYANMLTSWTAHTDTNDMAIGEEDAV</sequence>
<proteinExistence type="predicted"/>
<evidence type="ECO:0000259" key="5">
    <source>
        <dbReference type="PROSITE" id="PS50835"/>
    </source>
</evidence>
<reference evidence="6 7" key="1">
    <citation type="journal article" date="2017" name="Gigascience">
        <title>Draft genome of the honey bee ectoparasitic mite, Tropilaelaps mercedesae, is shaped by the parasitic life history.</title>
        <authorList>
            <person name="Dong X."/>
            <person name="Armstrong S.D."/>
            <person name="Xia D."/>
            <person name="Makepeace B.L."/>
            <person name="Darby A.C."/>
            <person name="Kadowaki T."/>
        </authorList>
    </citation>
    <scope>NUCLEOTIDE SEQUENCE [LARGE SCALE GENOMIC DNA]</scope>
    <source>
        <strain evidence="6">Wuxi-XJTLU</strain>
    </source>
</reference>
<dbReference type="SMART" id="SM00408">
    <property type="entry name" value="IGc2"/>
    <property type="match status" value="1"/>
</dbReference>
<dbReference type="OrthoDB" id="6502474at2759"/>